<dbReference type="Proteomes" id="UP000178577">
    <property type="component" value="Unassembled WGS sequence"/>
</dbReference>
<keyword evidence="1" id="KW-0472">Membrane</keyword>
<dbReference type="EMBL" id="MFAY01000010">
    <property type="protein sequence ID" value="OGD89418.1"/>
    <property type="molecule type" value="Genomic_DNA"/>
</dbReference>
<proteinExistence type="predicted"/>
<keyword evidence="1" id="KW-1133">Transmembrane helix</keyword>
<feature type="transmembrane region" description="Helical" evidence="1">
    <location>
        <begin position="32"/>
        <end position="53"/>
    </location>
</feature>
<organism evidence="2 3">
    <name type="scientific">Candidatus Curtissbacteria bacterium RIFCSPHIGHO2_01_FULL_40_12</name>
    <dbReference type="NCBI Taxonomy" id="1797710"/>
    <lineage>
        <taxon>Bacteria</taxon>
        <taxon>Candidatus Curtissiibacteriota</taxon>
    </lineage>
</organism>
<protein>
    <submittedName>
        <fullName evidence="2">Uncharacterized protein</fullName>
    </submittedName>
</protein>
<comment type="caution">
    <text evidence="2">The sequence shown here is derived from an EMBL/GenBank/DDBJ whole genome shotgun (WGS) entry which is preliminary data.</text>
</comment>
<name>A0A1F5GC35_9BACT</name>
<evidence type="ECO:0000313" key="2">
    <source>
        <dbReference type="EMBL" id="OGD89418.1"/>
    </source>
</evidence>
<accession>A0A1F5GC35</accession>
<gene>
    <name evidence="2" type="ORF">A2693_02870</name>
</gene>
<dbReference type="AlphaFoldDB" id="A0A1F5GC35"/>
<dbReference type="Pfam" id="PF18895">
    <property type="entry name" value="T4SS_pilin"/>
    <property type="match status" value="1"/>
</dbReference>
<dbReference type="InterPro" id="IPR043993">
    <property type="entry name" value="T4SS_pilin"/>
</dbReference>
<sequence>MNTYLAQVTGNIEGNFPPAGVVGDFGVLATKVVTILMGISGSIAIILIIIAGIKFVTSGGDPKKLAAAQATITYAIIGIAVTVLAFIILQALQTFLGSNVEI</sequence>
<feature type="transmembrane region" description="Helical" evidence="1">
    <location>
        <begin position="65"/>
        <end position="89"/>
    </location>
</feature>
<keyword evidence="1" id="KW-0812">Transmembrane</keyword>
<evidence type="ECO:0000256" key="1">
    <source>
        <dbReference type="SAM" id="Phobius"/>
    </source>
</evidence>
<evidence type="ECO:0000313" key="3">
    <source>
        <dbReference type="Proteomes" id="UP000178577"/>
    </source>
</evidence>
<reference evidence="2 3" key="1">
    <citation type="journal article" date="2016" name="Nat. Commun.">
        <title>Thousands of microbial genomes shed light on interconnected biogeochemical processes in an aquifer system.</title>
        <authorList>
            <person name="Anantharaman K."/>
            <person name="Brown C.T."/>
            <person name="Hug L.A."/>
            <person name="Sharon I."/>
            <person name="Castelle C.J."/>
            <person name="Probst A.J."/>
            <person name="Thomas B.C."/>
            <person name="Singh A."/>
            <person name="Wilkins M.J."/>
            <person name="Karaoz U."/>
            <person name="Brodie E.L."/>
            <person name="Williams K.H."/>
            <person name="Hubbard S.S."/>
            <person name="Banfield J.F."/>
        </authorList>
    </citation>
    <scope>NUCLEOTIDE SEQUENCE [LARGE SCALE GENOMIC DNA]</scope>
</reference>